<dbReference type="OrthoDB" id="5555605at2"/>
<sequence>MSLIKKISLGIFIFIILLLATVAYLLGTTSGLHLILNGASRWVPGLDIASVSGGWRDLSLNGVSWQMPGVTVRAGQFHLSVNTACLRQRQLCLDDLSLSEVAVSIRTAEMTPTPEQEPAVEQPASSISTPYPVILKRLAINNVSVQVDGTAVSLNQFTSGITFSDNNLVVSPTHIEGLLVKLPKAAEIITDQAIDAVIQTEQEKKEAATRADAEKAALRQAPPLGETLAALFAKPLLPSIPNIQLPLNITLEDLRAENLRLTGDVDILVTSLALRMAMQDQHLSLTKLDIDSPQGLLNASGEASLRDNWPVNLTVNSKVNVAPLKGERVKLTVNGELRQELKGNINLSGPLGAGLSLKTRLAETGLPLDLRIVSDNLQWPLTGTPHYQARNVSMHLAGRATDYRLAVGAALSGEGMPPATLAIQGNGTPSQFTLSRLRVDALQGHTDLTAVIDWSKAISWRSELTLTGINTARQWPDWPARVAGKMTTKGSLYGGSWQLRVPELKLDGNIKQNKLSAKGSLSGNAANQWNIPGIQLALGRNSLDIKGQLDEKLALDATIDAPRLDGALPGLGGTAKGKINVRGSLMAPQLLADLTASGLRFQALSVRQVNLKGDLSSSDQIKGNLTLRVSQLQQDSFKISTLLLTAKGNEKQHQLRVSLTGDPVAGQLSLDGGFDRQQQRWQGRLSQTRFETPVGEWRLSRDMTLDYLNAGQKITVGPHCWQNPNANLCVPTNIVASPQGGQGSLLLNRFDLAMIKPFLTDDTQLAGVFSGRADVSWKQGDSLPQAKVSLVGKGVNIRQNVDSRSLPVAFDTLNVNAALDKGNANLDWLVKIAGNGQTDGQLRIADPQGRRNLTGNLNIRDISLAIINPILSRGESANGQLNANLRIGGNSRQPLIFGQLGLEKVIIKGNWMPFAMQSSRLALDFSGTRSVLQGLVQTTRGQINLAGNADWSQIDAWRARIAAKGDKVRITVPPMVRLDVSPDVVFDASPTQFALNGTVDIPWARIVVQELPESAVGVSSDQVLLDEQLKPIAPARAPAVPINSNLTIHVGKDVRLDAFGLKARLQGDLKMVQDHRGLGLNGQIDIPSGRFHAYGQDLIVNKGQLLFSGPPDQPLLNIEAIRNPDSTEDGVTAGVRVTGLADQPKLDVFSDPVKSQQEALSYLLRGQGLDASGGDSNMMTSMLVGMGVAQSGQLVGKIGEAFGVSHLALDTQGVGDSSQVVVSGYVAPGLQVKYGVGIFDSLATLTLRYRLMPKLYLEAVSGLDQALDLLYQFEF</sequence>
<organism evidence="7 8">
    <name type="scientific">Biostraticola tofi</name>
    <dbReference type="NCBI Taxonomy" id="466109"/>
    <lineage>
        <taxon>Bacteria</taxon>
        <taxon>Pseudomonadati</taxon>
        <taxon>Pseudomonadota</taxon>
        <taxon>Gammaproteobacteria</taxon>
        <taxon>Enterobacterales</taxon>
        <taxon>Bruguierivoracaceae</taxon>
        <taxon>Biostraticola</taxon>
    </lineage>
</organism>
<evidence type="ECO:0000256" key="1">
    <source>
        <dbReference type="ARBA" id="ARBA00004167"/>
    </source>
</evidence>
<gene>
    <name evidence="7" type="ORF">EDC52_102348</name>
</gene>
<reference evidence="7 8" key="1">
    <citation type="submission" date="2019-03" db="EMBL/GenBank/DDBJ databases">
        <title>Genomic Encyclopedia of Type Strains, Phase IV (KMG-IV): sequencing the most valuable type-strain genomes for metagenomic binning, comparative biology and taxonomic classification.</title>
        <authorList>
            <person name="Goeker M."/>
        </authorList>
    </citation>
    <scope>NUCLEOTIDE SEQUENCE [LARGE SCALE GENOMIC DNA]</scope>
    <source>
        <strain evidence="7 8">DSM 19580</strain>
    </source>
</reference>
<keyword evidence="3 5" id="KW-1133">Transmembrane helix</keyword>
<accession>A0A4R3Z0A5</accession>
<evidence type="ECO:0000256" key="2">
    <source>
        <dbReference type="ARBA" id="ARBA00022692"/>
    </source>
</evidence>
<evidence type="ECO:0000313" key="7">
    <source>
        <dbReference type="EMBL" id="TCV99020.1"/>
    </source>
</evidence>
<dbReference type="GO" id="GO:0009306">
    <property type="term" value="P:protein secretion"/>
    <property type="evidence" value="ECO:0007669"/>
    <property type="project" value="InterPro"/>
</dbReference>
<dbReference type="PANTHER" id="PTHR36985">
    <property type="entry name" value="TRANSLOCATION AND ASSEMBLY MODULE SUBUNIT TAMB"/>
    <property type="match status" value="1"/>
</dbReference>
<evidence type="ECO:0000313" key="8">
    <source>
        <dbReference type="Proteomes" id="UP000295719"/>
    </source>
</evidence>
<dbReference type="Pfam" id="PF04357">
    <property type="entry name" value="TamB"/>
    <property type="match status" value="1"/>
</dbReference>
<dbReference type="AlphaFoldDB" id="A0A4R3Z0A5"/>
<keyword evidence="4 5" id="KW-0472">Membrane</keyword>
<feature type="domain" description="Translocation and assembly module TamB C-terminal" evidence="6">
    <location>
        <begin position="938"/>
        <end position="1275"/>
    </location>
</feature>
<dbReference type="RefSeq" id="WP_131864400.1">
    <property type="nucleotide sequence ID" value="NZ_SMCR01000002.1"/>
</dbReference>
<evidence type="ECO:0000259" key="6">
    <source>
        <dbReference type="Pfam" id="PF04357"/>
    </source>
</evidence>
<proteinExistence type="predicted"/>
<evidence type="ECO:0000256" key="5">
    <source>
        <dbReference type="SAM" id="Phobius"/>
    </source>
</evidence>
<evidence type="ECO:0000256" key="3">
    <source>
        <dbReference type="ARBA" id="ARBA00022989"/>
    </source>
</evidence>
<dbReference type="InterPro" id="IPR007452">
    <property type="entry name" value="TamB_C"/>
</dbReference>
<keyword evidence="2 5" id="KW-0812">Transmembrane</keyword>
<comment type="caution">
    <text evidence="7">The sequence shown here is derived from an EMBL/GenBank/DDBJ whole genome shotgun (WGS) entry which is preliminary data.</text>
</comment>
<comment type="subcellular location">
    <subcellularLocation>
        <location evidence="1">Membrane</location>
        <topology evidence="1">Single-pass membrane protein</topology>
    </subcellularLocation>
</comment>
<dbReference type="PANTHER" id="PTHR36985:SF1">
    <property type="entry name" value="TRANSLOCATION AND ASSEMBLY MODULE SUBUNIT TAMB"/>
    <property type="match status" value="1"/>
</dbReference>
<feature type="transmembrane region" description="Helical" evidence="5">
    <location>
        <begin position="7"/>
        <end position="27"/>
    </location>
</feature>
<evidence type="ECO:0000256" key="4">
    <source>
        <dbReference type="ARBA" id="ARBA00023136"/>
    </source>
</evidence>
<protein>
    <submittedName>
        <fullName evidence="7">Autotransporter secretion inner membrane protein TamB</fullName>
    </submittedName>
</protein>
<name>A0A4R3Z0A5_9GAMM</name>
<dbReference type="GO" id="GO:0005886">
    <property type="term" value="C:plasma membrane"/>
    <property type="evidence" value="ECO:0007669"/>
    <property type="project" value="InterPro"/>
</dbReference>
<dbReference type="Proteomes" id="UP000295719">
    <property type="component" value="Unassembled WGS sequence"/>
</dbReference>
<dbReference type="EMBL" id="SMCR01000002">
    <property type="protein sequence ID" value="TCV99020.1"/>
    <property type="molecule type" value="Genomic_DNA"/>
</dbReference>
<keyword evidence="8" id="KW-1185">Reference proteome</keyword>
<dbReference type="GO" id="GO:0097347">
    <property type="term" value="C:TAM protein secretion complex"/>
    <property type="evidence" value="ECO:0007669"/>
    <property type="project" value="TreeGrafter"/>
</dbReference>